<feature type="transmembrane region" description="Helical" evidence="7">
    <location>
        <begin position="47"/>
        <end position="70"/>
    </location>
</feature>
<dbReference type="SUPFAM" id="SSF56176">
    <property type="entry name" value="FAD-binding/transporter-associated domain-like"/>
    <property type="match status" value="1"/>
</dbReference>
<dbReference type="Pfam" id="PF00571">
    <property type="entry name" value="CBS"/>
    <property type="match status" value="2"/>
</dbReference>
<keyword evidence="4" id="KW-0677">Repeat</keyword>
<evidence type="ECO:0000313" key="11">
    <source>
        <dbReference type="Proteomes" id="UP000186599"/>
    </source>
</evidence>
<evidence type="ECO:0000256" key="4">
    <source>
        <dbReference type="ARBA" id="ARBA00022737"/>
    </source>
</evidence>
<evidence type="ECO:0000313" key="10">
    <source>
        <dbReference type="EMBL" id="SFM17627.1"/>
    </source>
</evidence>
<dbReference type="OrthoDB" id="9805314at2"/>
<dbReference type="PANTHER" id="PTHR22777:SF30">
    <property type="entry name" value="UPF0053 PROTEIN YEGH"/>
    <property type="match status" value="1"/>
</dbReference>
<keyword evidence="7" id="KW-0472">Membrane</keyword>
<feature type="transmembrane region" description="Helical" evidence="7">
    <location>
        <begin position="184"/>
        <end position="202"/>
    </location>
</feature>
<dbReference type="CDD" id="cd04590">
    <property type="entry name" value="CBS_pair_CorC_HlyC_assoc"/>
    <property type="match status" value="1"/>
</dbReference>
<evidence type="ECO:0000256" key="7">
    <source>
        <dbReference type="SAM" id="Phobius"/>
    </source>
</evidence>
<feature type="transmembrane region" description="Helical" evidence="7">
    <location>
        <begin position="12"/>
        <end position="35"/>
    </location>
</feature>
<dbReference type="Pfam" id="PF03741">
    <property type="entry name" value="TerC"/>
    <property type="match status" value="1"/>
</dbReference>
<dbReference type="AlphaFoldDB" id="A0A1H9V9L2"/>
<feature type="transmembrane region" description="Helical" evidence="7">
    <location>
        <begin position="82"/>
        <end position="100"/>
    </location>
</feature>
<comment type="similarity">
    <text evidence="2">Belongs to the UPF0053 family.</text>
</comment>
<protein>
    <submittedName>
        <fullName evidence="9">Membrane protein TerC, possibly involved in tellurium resistance</fullName>
    </submittedName>
</protein>
<dbReference type="InterPro" id="IPR036318">
    <property type="entry name" value="FAD-bd_PCMH-like_sf"/>
</dbReference>
<evidence type="ECO:0000313" key="9">
    <source>
        <dbReference type="EMBL" id="SES18392.1"/>
    </source>
</evidence>
<organism evidence="9 12">
    <name type="scientific">Halopseudomonas bauzanensis</name>
    <dbReference type="NCBI Taxonomy" id="653930"/>
    <lineage>
        <taxon>Bacteria</taxon>
        <taxon>Pseudomonadati</taxon>
        <taxon>Pseudomonadota</taxon>
        <taxon>Gammaproteobacteria</taxon>
        <taxon>Pseudomonadales</taxon>
        <taxon>Pseudomonadaceae</taxon>
        <taxon>Halopseudomonas</taxon>
    </lineage>
</organism>
<comment type="subcellular location">
    <subcellularLocation>
        <location evidence="1">Cell membrane</location>
        <topology evidence="1">Multi-pass membrane protein</topology>
    </subcellularLocation>
</comment>
<keyword evidence="11" id="KW-1185">Reference proteome</keyword>
<dbReference type="InterPro" id="IPR005170">
    <property type="entry name" value="Transptr-assoc_dom"/>
</dbReference>
<feature type="transmembrane region" description="Helical" evidence="7">
    <location>
        <begin position="214"/>
        <end position="232"/>
    </location>
</feature>
<evidence type="ECO:0000313" key="12">
    <source>
        <dbReference type="Proteomes" id="UP000186904"/>
    </source>
</evidence>
<dbReference type="InterPro" id="IPR005496">
    <property type="entry name" value="Integral_membrane_TerC"/>
</dbReference>
<reference evidence="11 12" key="1">
    <citation type="submission" date="2016-10" db="EMBL/GenBank/DDBJ databases">
        <authorList>
            <person name="de Groot N.N."/>
        </authorList>
    </citation>
    <scope>NUCLEOTIDE SEQUENCE [LARGE SCALE GENOMIC DNA]</scope>
    <source>
        <strain evidence="10 11">CGMCC 1.9095</strain>
        <strain evidence="9 12">DSM 22558</strain>
    </source>
</reference>
<keyword evidence="7" id="KW-0812">Transmembrane</keyword>
<sequence length="525" mass="58398">MFEWLADPTVWAGLFALIALEIVLGIDNLVFIAVLAEKLPPHQRDKARILGLSLALIMRLLLLMSIAWLVTLTNPLFHFGEHAVSARDLIMLAGGLFLLFKATMELHERLEGRQHSSGARLAYSSFGVVVTQIVILDAVFSIDSVVTAIGMADELAVMAIAMIVAMAVMLLASKRLTRFVNAHPTLIILCLGFLLMIGFSLVAEGVGLHIPKGYLYAAIGFSIMVEFFNQLARHNKQKWLDTGGTLRERTANNILRLLGKGDSAEQVSEEGFADEDTLAQVFHENERDMIRGVLSLADTNIKALMTPRREVHALDLSTSLDEQRQQLLDSPYSRLAVIRDGKHDEPLGIVQKKTLLDAILRGGELHFEQYIEQPVVLFETQNAIKALEAFRHEGKQMAFVVDEFGTLEGIVSLTDIMEAIAGELPEVEQGMDLTPSVLEIGPGRYEADASENLEEINRQLPEPLPRSQLYTTLAGLILNQLEHMPEQNELLSVEGWQMRILEIEHMRIARVELTRSDEVGGQSRD</sequence>
<dbReference type="PROSITE" id="PS51371">
    <property type="entry name" value="CBS"/>
    <property type="match status" value="2"/>
</dbReference>
<dbReference type="SMART" id="SM01091">
    <property type="entry name" value="CorC_HlyC"/>
    <property type="match status" value="1"/>
</dbReference>
<evidence type="ECO:0000256" key="6">
    <source>
        <dbReference type="PROSITE-ProRule" id="PRU00703"/>
    </source>
</evidence>
<keyword evidence="5 6" id="KW-0129">CBS domain</keyword>
<evidence type="ECO:0000256" key="5">
    <source>
        <dbReference type="ARBA" id="ARBA00023122"/>
    </source>
</evidence>
<dbReference type="InterPro" id="IPR046342">
    <property type="entry name" value="CBS_dom_sf"/>
</dbReference>
<feature type="domain" description="CBS" evidence="8">
    <location>
        <begin position="370"/>
        <end position="426"/>
    </location>
</feature>
<dbReference type="Proteomes" id="UP000186904">
    <property type="component" value="Unassembled WGS sequence"/>
</dbReference>
<evidence type="ECO:0000256" key="1">
    <source>
        <dbReference type="ARBA" id="ARBA00004651"/>
    </source>
</evidence>
<dbReference type="EMBL" id="FOGN01000005">
    <property type="protein sequence ID" value="SES18392.1"/>
    <property type="molecule type" value="Genomic_DNA"/>
</dbReference>
<dbReference type="InterPro" id="IPR000644">
    <property type="entry name" value="CBS_dom"/>
</dbReference>
<dbReference type="PANTHER" id="PTHR22777">
    <property type="entry name" value="HEMOLYSIN-RELATED"/>
    <property type="match status" value="1"/>
</dbReference>
<keyword evidence="7" id="KW-1133">Transmembrane helix</keyword>
<evidence type="ECO:0000256" key="2">
    <source>
        <dbReference type="ARBA" id="ARBA00006337"/>
    </source>
</evidence>
<feature type="domain" description="CBS" evidence="8">
    <location>
        <begin position="305"/>
        <end position="365"/>
    </location>
</feature>
<dbReference type="Pfam" id="PF03471">
    <property type="entry name" value="CorC_HlyC"/>
    <property type="match status" value="1"/>
</dbReference>
<evidence type="ECO:0000259" key="8">
    <source>
        <dbReference type="PROSITE" id="PS51371"/>
    </source>
</evidence>
<dbReference type="SUPFAM" id="SSF54631">
    <property type="entry name" value="CBS-domain pair"/>
    <property type="match status" value="1"/>
</dbReference>
<dbReference type="GO" id="GO:0050660">
    <property type="term" value="F:flavin adenine dinucleotide binding"/>
    <property type="evidence" value="ECO:0007669"/>
    <property type="project" value="InterPro"/>
</dbReference>
<gene>
    <name evidence="10" type="ORF">SAMN04487855_2637</name>
    <name evidence="9" type="ORF">SAMN05216589_2582</name>
</gene>
<evidence type="ECO:0000256" key="3">
    <source>
        <dbReference type="ARBA" id="ARBA00022475"/>
    </source>
</evidence>
<dbReference type="EMBL" id="FOUA01000005">
    <property type="protein sequence ID" value="SFM17627.1"/>
    <property type="molecule type" value="Genomic_DNA"/>
</dbReference>
<name>A0A1H9V9L2_9GAMM</name>
<dbReference type="Gene3D" id="3.10.580.10">
    <property type="entry name" value="CBS-domain"/>
    <property type="match status" value="1"/>
</dbReference>
<dbReference type="Proteomes" id="UP000186599">
    <property type="component" value="Unassembled WGS sequence"/>
</dbReference>
<dbReference type="RefSeq" id="WP_074780352.1">
    <property type="nucleotide sequence ID" value="NZ_FOGN01000005.1"/>
</dbReference>
<proteinExistence type="inferred from homology"/>
<feature type="transmembrane region" description="Helical" evidence="7">
    <location>
        <begin position="154"/>
        <end position="172"/>
    </location>
</feature>
<dbReference type="InterPro" id="IPR044751">
    <property type="entry name" value="Ion_transp-like_CBS"/>
</dbReference>
<feature type="transmembrane region" description="Helical" evidence="7">
    <location>
        <begin position="121"/>
        <end position="142"/>
    </location>
</feature>
<accession>A0A1H9V9L2</accession>
<dbReference type="Gene3D" id="3.30.465.10">
    <property type="match status" value="1"/>
</dbReference>
<dbReference type="STRING" id="653930.SAMN05216589_2582"/>
<keyword evidence="3" id="KW-1003">Cell membrane</keyword>
<dbReference type="GO" id="GO:0005886">
    <property type="term" value="C:plasma membrane"/>
    <property type="evidence" value="ECO:0007669"/>
    <property type="project" value="UniProtKB-SubCell"/>
</dbReference>
<dbReference type="InterPro" id="IPR016169">
    <property type="entry name" value="FAD-bd_PCMH_sub2"/>
</dbReference>